<sequence>MQGGWPAEEEEAEWFKKIKFEWLWVIGIKRASCRLNPSQSLSLPSQSPLHPVIFHLATTKPTAYGRR</sequence>
<evidence type="ECO:0000313" key="2">
    <source>
        <dbReference type="Proteomes" id="UP000324222"/>
    </source>
</evidence>
<protein>
    <submittedName>
        <fullName evidence="1">Uncharacterized protein</fullName>
    </submittedName>
</protein>
<evidence type="ECO:0000313" key="1">
    <source>
        <dbReference type="EMBL" id="MPC78871.1"/>
    </source>
</evidence>
<gene>
    <name evidence="1" type="ORF">E2C01_073373</name>
</gene>
<proteinExistence type="predicted"/>
<name>A0A5B7I0I6_PORTR</name>
<dbReference type="AlphaFoldDB" id="A0A5B7I0I6"/>
<comment type="caution">
    <text evidence="1">The sequence shown here is derived from an EMBL/GenBank/DDBJ whole genome shotgun (WGS) entry which is preliminary data.</text>
</comment>
<reference evidence="1 2" key="1">
    <citation type="submission" date="2019-05" db="EMBL/GenBank/DDBJ databases">
        <title>Another draft genome of Portunus trituberculatus and its Hox gene families provides insights of decapod evolution.</title>
        <authorList>
            <person name="Jeong J.-H."/>
            <person name="Song I."/>
            <person name="Kim S."/>
            <person name="Choi T."/>
            <person name="Kim D."/>
            <person name="Ryu S."/>
            <person name="Kim W."/>
        </authorList>
    </citation>
    <scope>NUCLEOTIDE SEQUENCE [LARGE SCALE GENOMIC DNA]</scope>
    <source>
        <tissue evidence="1">Muscle</tissue>
    </source>
</reference>
<dbReference type="Proteomes" id="UP000324222">
    <property type="component" value="Unassembled WGS sequence"/>
</dbReference>
<keyword evidence="2" id="KW-1185">Reference proteome</keyword>
<accession>A0A5B7I0I6</accession>
<organism evidence="1 2">
    <name type="scientific">Portunus trituberculatus</name>
    <name type="common">Swimming crab</name>
    <name type="synonym">Neptunus trituberculatus</name>
    <dbReference type="NCBI Taxonomy" id="210409"/>
    <lineage>
        <taxon>Eukaryota</taxon>
        <taxon>Metazoa</taxon>
        <taxon>Ecdysozoa</taxon>
        <taxon>Arthropoda</taxon>
        <taxon>Crustacea</taxon>
        <taxon>Multicrustacea</taxon>
        <taxon>Malacostraca</taxon>
        <taxon>Eumalacostraca</taxon>
        <taxon>Eucarida</taxon>
        <taxon>Decapoda</taxon>
        <taxon>Pleocyemata</taxon>
        <taxon>Brachyura</taxon>
        <taxon>Eubrachyura</taxon>
        <taxon>Portunoidea</taxon>
        <taxon>Portunidae</taxon>
        <taxon>Portuninae</taxon>
        <taxon>Portunus</taxon>
    </lineage>
</organism>
<dbReference type="EMBL" id="VSRR010049585">
    <property type="protein sequence ID" value="MPC78871.1"/>
    <property type="molecule type" value="Genomic_DNA"/>
</dbReference>